<proteinExistence type="inferred from homology"/>
<dbReference type="InterPro" id="IPR036390">
    <property type="entry name" value="WH_DNA-bd_sf"/>
</dbReference>
<dbReference type="GO" id="GO:0042732">
    <property type="term" value="P:D-xylose metabolic process"/>
    <property type="evidence" value="ECO:0007669"/>
    <property type="project" value="UniProtKB-KW"/>
</dbReference>
<name>A0A133L0D0_HEYCO</name>
<dbReference type="InterPro" id="IPR043129">
    <property type="entry name" value="ATPase_NBD"/>
</dbReference>
<dbReference type="Proteomes" id="UP000070376">
    <property type="component" value="Unassembled WGS sequence"/>
</dbReference>
<reference evidence="5" key="1">
    <citation type="submission" date="2016-01" db="EMBL/GenBank/DDBJ databases">
        <authorList>
            <person name="Mitreva M."/>
            <person name="Pepin K.H."/>
            <person name="Mihindukulasuriya K.A."/>
            <person name="Fulton R."/>
            <person name="Fronick C."/>
            <person name="O'Laughlin M."/>
            <person name="Miner T."/>
            <person name="Herter B."/>
            <person name="Rosa B.A."/>
            <person name="Cordes M."/>
            <person name="Tomlinson C."/>
            <person name="Wollam A."/>
            <person name="Palsikar V.B."/>
            <person name="Mardis E.R."/>
            <person name="Wilson R.K."/>
        </authorList>
    </citation>
    <scope>NUCLEOTIDE SEQUENCE [LARGE SCALE GENOMIC DNA]</scope>
    <source>
        <strain evidence="5">GED7749B</strain>
    </source>
</reference>
<evidence type="ECO:0000313" key="4">
    <source>
        <dbReference type="EMBL" id="KWZ85135.1"/>
    </source>
</evidence>
<dbReference type="InterPro" id="IPR000600">
    <property type="entry name" value="ROK"/>
</dbReference>
<accession>A0A133L0D0</accession>
<dbReference type="Pfam" id="PF00480">
    <property type="entry name" value="ROK"/>
    <property type="match status" value="1"/>
</dbReference>
<comment type="function">
    <text evidence="1">Transcriptional repressor of xylose-utilizing enzymes.</text>
</comment>
<dbReference type="PANTHER" id="PTHR18964:SF149">
    <property type="entry name" value="BIFUNCTIONAL UDP-N-ACETYLGLUCOSAMINE 2-EPIMERASE_N-ACETYLMANNOSAMINE KINASE"/>
    <property type="match status" value="1"/>
</dbReference>
<dbReference type="PANTHER" id="PTHR18964">
    <property type="entry name" value="ROK (REPRESSOR, ORF, KINASE) FAMILY"/>
    <property type="match status" value="1"/>
</dbReference>
<dbReference type="PATRIC" id="fig|1398.22.peg.564"/>
<dbReference type="CDD" id="cd24077">
    <property type="entry name" value="ASKHA_ATPase_ROK_SaXylR-like"/>
    <property type="match status" value="1"/>
</dbReference>
<dbReference type="EMBL" id="LRPN01000020">
    <property type="protein sequence ID" value="KWZ85135.1"/>
    <property type="molecule type" value="Genomic_DNA"/>
</dbReference>
<evidence type="ECO:0000256" key="2">
    <source>
        <dbReference type="ARBA" id="ARBA00006479"/>
    </source>
</evidence>
<sequence>MFLNRPTMREQNENLIIEYIANHKLSSRMEISDKIGLNKASVSEIVKNLLNRHFIEEIGSGESTVQGGRRPIMLQLNKKAGFVLSIDLGYNYIDILGCYLNGESWERKLYPFRDISRSSIVSDLKSIVTDFMKYAPDTVYGLTGMTVAIHGMVFENAIYFTPYYDLQDLPIAEALSEHFDVPVFLENEANLLALADHACTDTLHNIISVSVHSGVGAGIILDDQLYRGEKGLSGEIGHMVVVPNGLSCPCGNHGCLEQYCSEKVLLDHYRHRTGNAEAIIPDICHAYHNGEQPAVQLIHEMIQYMAIATNNIAMLYNPETIFINSEVSRLIPSFTDKVQQQLSSFIAEKVKVRQSILGEKAILFGGAALATMNFLNISRMRLEP</sequence>
<dbReference type="SUPFAM" id="SSF46785">
    <property type="entry name" value="Winged helix' DNA-binding domain"/>
    <property type="match status" value="1"/>
</dbReference>
<dbReference type="SUPFAM" id="SSF53067">
    <property type="entry name" value="Actin-like ATPase domain"/>
    <property type="match status" value="1"/>
</dbReference>
<keyword evidence="3" id="KW-0859">Xylose metabolism</keyword>
<gene>
    <name evidence="4" type="ORF">HMPREF3213_00568</name>
</gene>
<comment type="caution">
    <text evidence="4">The sequence shown here is derived from an EMBL/GenBank/DDBJ whole genome shotgun (WGS) entry which is preliminary data.</text>
</comment>
<comment type="similarity">
    <text evidence="2">Belongs to the ROK (NagC/XylR) family.</text>
</comment>
<protein>
    <submittedName>
        <fullName evidence="4">ROK family protein</fullName>
    </submittedName>
</protein>
<evidence type="ECO:0000256" key="3">
    <source>
        <dbReference type="ARBA" id="ARBA00022629"/>
    </source>
</evidence>
<evidence type="ECO:0000313" key="5">
    <source>
        <dbReference type="Proteomes" id="UP000070376"/>
    </source>
</evidence>
<dbReference type="Gene3D" id="1.10.10.10">
    <property type="entry name" value="Winged helix-like DNA-binding domain superfamily/Winged helix DNA-binding domain"/>
    <property type="match status" value="1"/>
</dbReference>
<dbReference type="InterPro" id="IPR049874">
    <property type="entry name" value="ROK_cs"/>
</dbReference>
<dbReference type="Gene3D" id="3.30.420.40">
    <property type="match status" value="2"/>
</dbReference>
<organism evidence="4 5">
    <name type="scientific">Heyndrickxia coagulans</name>
    <name type="common">Weizmannia coagulans</name>
    <dbReference type="NCBI Taxonomy" id="1398"/>
    <lineage>
        <taxon>Bacteria</taxon>
        <taxon>Bacillati</taxon>
        <taxon>Bacillota</taxon>
        <taxon>Bacilli</taxon>
        <taxon>Bacillales</taxon>
        <taxon>Bacillaceae</taxon>
        <taxon>Heyndrickxia</taxon>
    </lineage>
</organism>
<dbReference type="RefSeq" id="WP_061086471.1">
    <property type="nucleotide sequence ID" value="NZ_KQ955802.1"/>
</dbReference>
<keyword evidence="3" id="KW-0119">Carbohydrate metabolism</keyword>
<dbReference type="PROSITE" id="PS01125">
    <property type="entry name" value="ROK"/>
    <property type="match status" value="1"/>
</dbReference>
<dbReference type="InterPro" id="IPR036388">
    <property type="entry name" value="WH-like_DNA-bd_sf"/>
</dbReference>
<dbReference type="AlphaFoldDB" id="A0A133L0D0"/>
<evidence type="ECO:0000256" key="1">
    <source>
        <dbReference type="ARBA" id="ARBA00002486"/>
    </source>
</evidence>